<dbReference type="GeneID" id="104759317"/>
<proteinExistence type="predicted"/>
<reference evidence="2" key="2">
    <citation type="submission" date="2025-08" db="UniProtKB">
        <authorList>
            <consortium name="RefSeq"/>
        </authorList>
    </citation>
    <scope>IDENTIFICATION</scope>
    <source>
        <tissue evidence="2">Leaf</tissue>
    </source>
</reference>
<feature type="non-terminal residue" evidence="2">
    <location>
        <position position="1"/>
    </location>
</feature>
<name>A0ABM1R5Y6_CAMSA</name>
<reference evidence="1" key="1">
    <citation type="journal article" date="2014" name="Nat. Commun.">
        <title>The emerging biofuel crop Camelina sativa retains a highly undifferentiated hexaploid genome structure.</title>
        <authorList>
            <person name="Kagale S."/>
            <person name="Koh C."/>
            <person name="Nixon J."/>
            <person name="Bollina V."/>
            <person name="Clarke W.E."/>
            <person name="Tuteja R."/>
            <person name="Spillane C."/>
            <person name="Robinson S.J."/>
            <person name="Links M.G."/>
            <person name="Clarke C."/>
            <person name="Higgins E.E."/>
            <person name="Huebert T."/>
            <person name="Sharpe A.G."/>
            <person name="Parkin I.A."/>
        </authorList>
    </citation>
    <scope>NUCLEOTIDE SEQUENCE [LARGE SCALE GENOMIC DNA]</scope>
    <source>
        <strain evidence="1">cv. DH55</strain>
    </source>
</reference>
<protein>
    <submittedName>
        <fullName evidence="2">F-box protein At1g20800</fullName>
    </submittedName>
</protein>
<evidence type="ECO:0000313" key="2">
    <source>
        <dbReference type="RefSeq" id="XP_019094424.1"/>
    </source>
</evidence>
<evidence type="ECO:0000313" key="1">
    <source>
        <dbReference type="Proteomes" id="UP000694864"/>
    </source>
</evidence>
<accession>A0ABM1R5Y6</accession>
<organism evidence="1 2">
    <name type="scientific">Camelina sativa</name>
    <name type="common">False flax</name>
    <name type="synonym">Myagrum sativum</name>
    <dbReference type="NCBI Taxonomy" id="90675"/>
    <lineage>
        <taxon>Eukaryota</taxon>
        <taxon>Viridiplantae</taxon>
        <taxon>Streptophyta</taxon>
        <taxon>Embryophyta</taxon>
        <taxon>Tracheophyta</taxon>
        <taxon>Spermatophyta</taxon>
        <taxon>Magnoliopsida</taxon>
        <taxon>eudicotyledons</taxon>
        <taxon>Gunneridae</taxon>
        <taxon>Pentapetalae</taxon>
        <taxon>rosids</taxon>
        <taxon>malvids</taxon>
        <taxon>Brassicales</taxon>
        <taxon>Brassicaceae</taxon>
        <taxon>Camelineae</taxon>
        <taxon>Camelina</taxon>
    </lineage>
</organism>
<sequence>ISHHRLWNEIRVSKVQNRAFTITALVSATDEVIYIYHLGNILIDPKWVLVKQIQNRAVDKSSTRFWYLGAYDGKSLVVRENEVIHVYDLSADEWGFVGWVPQWCDGFQNFHHFTLSLSSARELNEKVDVERVTPVRGNNGERISSLRKIMRLIDDSNPYALAWFKKNEKRLEEEKKSKMMVGEPSFSNVERISKRKRSSRKTRLGW</sequence>
<keyword evidence="1" id="KW-1185">Reference proteome</keyword>
<gene>
    <name evidence="2" type="primary">LOC104759317</name>
</gene>
<dbReference type="RefSeq" id="XP_019094424.1">
    <property type="nucleotide sequence ID" value="XM_019238879.1"/>
</dbReference>
<dbReference type="Proteomes" id="UP000694864">
    <property type="component" value="Chromosome 17"/>
</dbReference>